<sequence>MYRSPDEAYPFLADEPQDLRCDFELLTDELASLTGLLAAKTEEPALREELLWLDEMIYHANPTLRTRFTLKPEEVEALRERTELLMREAAGTVHRFVLPQGCETAALAHVLRVKAKVLVRLLYRHIHQGHATPEGLIDFCNLLSGYFFGLALKFNRNARVEEEDFVSRNY</sequence>
<dbReference type="InterPro" id="IPR016030">
    <property type="entry name" value="CblAdoTrfase-like"/>
</dbReference>
<feature type="domain" description="Cobalamin adenosyltransferase-like" evidence="4">
    <location>
        <begin position="27"/>
        <end position="152"/>
    </location>
</feature>
<reference evidence="5" key="2">
    <citation type="submission" date="2021-04" db="EMBL/GenBank/DDBJ databases">
        <authorList>
            <person name="Gilroy R."/>
        </authorList>
    </citation>
    <scope>NUCLEOTIDE SEQUENCE</scope>
    <source>
        <strain evidence="5">ChiSxjej3B15-24422</strain>
    </source>
</reference>
<evidence type="ECO:0000313" key="5">
    <source>
        <dbReference type="EMBL" id="HIY60139.1"/>
    </source>
</evidence>
<dbReference type="GO" id="GO:0016740">
    <property type="term" value="F:transferase activity"/>
    <property type="evidence" value="ECO:0007669"/>
    <property type="project" value="UniProtKB-KW"/>
</dbReference>
<evidence type="ECO:0000313" key="6">
    <source>
        <dbReference type="Proteomes" id="UP000824007"/>
    </source>
</evidence>
<keyword evidence="1" id="KW-0808">Transferase</keyword>
<protein>
    <submittedName>
        <fullName evidence="5">ATP--cob(I)alamin adenosyltransferase</fullName>
    </submittedName>
</protein>
<reference evidence="5" key="1">
    <citation type="journal article" date="2021" name="PeerJ">
        <title>Extensive microbial diversity within the chicken gut microbiome revealed by metagenomics and culture.</title>
        <authorList>
            <person name="Gilroy R."/>
            <person name="Ravi A."/>
            <person name="Getino M."/>
            <person name="Pursley I."/>
            <person name="Horton D.L."/>
            <person name="Alikhan N.F."/>
            <person name="Baker D."/>
            <person name="Gharbi K."/>
            <person name="Hall N."/>
            <person name="Watson M."/>
            <person name="Adriaenssens E.M."/>
            <person name="Foster-Nyarko E."/>
            <person name="Jarju S."/>
            <person name="Secka A."/>
            <person name="Antonio M."/>
            <person name="Oren A."/>
            <person name="Chaudhuri R.R."/>
            <person name="La Ragione R."/>
            <person name="Hildebrand F."/>
            <person name="Pallen M.J."/>
        </authorList>
    </citation>
    <scope>NUCLEOTIDE SEQUENCE</scope>
    <source>
        <strain evidence="5">ChiSxjej3B15-24422</strain>
    </source>
</reference>
<evidence type="ECO:0000256" key="2">
    <source>
        <dbReference type="ARBA" id="ARBA00022741"/>
    </source>
</evidence>
<evidence type="ECO:0000259" key="4">
    <source>
        <dbReference type="Pfam" id="PF01923"/>
    </source>
</evidence>
<keyword evidence="3" id="KW-0067">ATP-binding</keyword>
<dbReference type="Gene3D" id="1.20.1200.10">
    <property type="entry name" value="Cobalamin adenosyltransferase-like"/>
    <property type="match status" value="1"/>
</dbReference>
<dbReference type="Pfam" id="PF01923">
    <property type="entry name" value="Cob_adeno_trans"/>
    <property type="match status" value="1"/>
</dbReference>
<accession>A0A9D1YPH6</accession>
<dbReference type="GO" id="GO:0005524">
    <property type="term" value="F:ATP binding"/>
    <property type="evidence" value="ECO:0007669"/>
    <property type="project" value="UniProtKB-KW"/>
</dbReference>
<gene>
    <name evidence="5" type="ORF">H9831_05595</name>
</gene>
<dbReference type="Proteomes" id="UP000824007">
    <property type="component" value="Unassembled WGS sequence"/>
</dbReference>
<evidence type="ECO:0000256" key="3">
    <source>
        <dbReference type="ARBA" id="ARBA00022840"/>
    </source>
</evidence>
<dbReference type="InterPro" id="IPR036451">
    <property type="entry name" value="CblAdoTrfase-like_sf"/>
</dbReference>
<dbReference type="AlphaFoldDB" id="A0A9D1YPH6"/>
<organism evidence="5 6">
    <name type="scientific">Candidatus Eisenbergiella pullistercoris</name>
    <dbReference type="NCBI Taxonomy" id="2838555"/>
    <lineage>
        <taxon>Bacteria</taxon>
        <taxon>Bacillati</taxon>
        <taxon>Bacillota</taxon>
        <taxon>Clostridia</taxon>
        <taxon>Lachnospirales</taxon>
        <taxon>Lachnospiraceae</taxon>
        <taxon>Eisenbergiella</taxon>
    </lineage>
</organism>
<dbReference type="SUPFAM" id="SSF89028">
    <property type="entry name" value="Cobalamin adenosyltransferase-like"/>
    <property type="match status" value="1"/>
</dbReference>
<keyword evidence="2" id="KW-0547">Nucleotide-binding</keyword>
<name>A0A9D1YPH6_9FIRM</name>
<comment type="caution">
    <text evidence="5">The sequence shown here is derived from an EMBL/GenBank/DDBJ whole genome shotgun (WGS) entry which is preliminary data.</text>
</comment>
<proteinExistence type="predicted"/>
<dbReference type="EMBL" id="DXDD01000072">
    <property type="protein sequence ID" value="HIY60139.1"/>
    <property type="molecule type" value="Genomic_DNA"/>
</dbReference>
<evidence type="ECO:0000256" key="1">
    <source>
        <dbReference type="ARBA" id="ARBA00022679"/>
    </source>
</evidence>